<proteinExistence type="predicted"/>
<evidence type="ECO:0000256" key="1">
    <source>
        <dbReference type="SAM" id="MobiDB-lite"/>
    </source>
</evidence>
<feature type="region of interest" description="Disordered" evidence="1">
    <location>
        <begin position="372"/>
        <end position="445"/>
    </location>
</feature>
<feature type="region of interest" description="Disordered" evidence="1">
    <location>
        <begin position="459"/>
        <end position="531"/>
    </location>
</feature>
<dbReference type="Proteomes" id="UP000756921">
    <property type="component" value="Unassembled WGS sequence"/>
</dbReference>
<feature type="region of interest" description="Disordered" evidence="1">
    <location>
        <begin position="180"/>
        <end position="213"/>
    </location>
</feature>
<feature type="compositionally biased region" description="Basic and acidic residues" evidence="1">
    <location>
        <begin position="248"/>
        <end position="262"/>
    </location>
</feature>
<organism evidence="2 3">
    <name type="scientific">Paraphaeosphaeria minitans</name>
    <dbReference type="NCBI Taxonomy" id="565426"/>
    <lineage>
        <taxon>Eukaryota</taxon>
        <taxon>Fungi</taxon>
        <taxon>Dikarya</taxon>
        <taxon>Ascomycota</taxon>
        <taxon>Pezizomycotina</taxon>
        <taxon>Dothideomycetes</taxon>
        <taxon>Pleosporomycetidae</taxon>
        <taxon>Pleosporales</taxon>
        <taxon>Massarineae</taxon>
        <taxon>Didymosphaeriaceae</taxon>
        <taxon>Paraphaeosphaeria</taxon>
    </lineage>
</organism>
<feature type="compositionally biased region" description="Low complexity" evidence="1">
    <location>
        <begin position="190"/>
        <end position="206"/>
    </location>
</feature>
<name>A0A9P6KPV1_9PLEO</name>
<accession>A0A9P6KPV1</accession>
<feature type="region of interest" description="Disordered" evidence="1">
    <location>
        <begin position="309"/>
        <end position="344"/>
    </location>
</feature>
<evidence type="ECO:0000313" key="3">
    <source>
        <dbReference type="Proteomes" id="UP000756921"/>
    </source>
</evidence>
<keyword evidence="3" id="KW-1185">Reference proteome</keyword>
<protein>
    <submittedName>
        <fullName evidence="2">Uncharacterized protein</fullName>
    </submittedName>
</protein>
<feature type="compositionally biased region" description="Low complexity" evidence="1">
    <location>
        <begin position="425"/>
        <end position="439"/>
    </location>
</feature>
<sequence>MAYGVFLFPGSVNEEQRRKRHKPIFRFPATTQNRHALTASWGRGLSFLPCIARCSEARLGARSHCDAPAVPSASSIFPANGTRPLRCRSVRCDGPSNGLPTSAAAPRPRILVKNGVKAQHGPGEATSSRYLFEAARSDVAWPTRMALSRARETFPDHVRRTGRDGTGRVGLGWVGTDVSGAGGPQRLRGSTHPAASPYASPACAKATPTQGGGGGGLHGCLGRTVFWAAKADFHRQMHLQGRALSRRKTSEAHSPDRGDDRLWNSSPRRRISYRIVSYRIGSDRMIGGLEETFQPWRAALSSQLAGIVGDELPPLPPSPGPSSKASRQVGAWQAKESAARRTSHRLITDGTLRRDDSAHAVTLHALQLCSSAARGRSRRRVESAARQKRETAAGRVRDSTPRSGPEGRDDARASTVAAREVESHGSYSAGSAAARPRSPTLSQRPRTAVAIAVAVGAPSHAQTPAASVSGPPPLTVSPSPPDASDDLGRVPLLPTSSQPCPVCANKTSHRIPSLRPMPNTDRRQHRPALFP</sequence>
<gene>
    <name evidence="2" type="ORF">PMIN01_07328</name>
</gene>
<feature type="compositionally biased region" description="Basic and acidic residues" evidence="1">
    <location>
        <begin position="380"/>
        <end position="412"/>
    </location>
</feature>
<feature type="region of interest" description="Disordered" evidence="1">
    <location>
        <begin position="240"/>
        <end position="264"/>
    </location>
</feature>
<evidence type="ECO:0000313" key="2">
    <source>
        <dbReference type="EMBL" id="KAF9734425.1"/>
    </source>
</evidence>
<dbReference type="AlphaFoldDB" id="A0A9P6KPV1"/>
<dbReference type="EMBL" id="WJXW01000007">
    <property type="protein sequence ID" value="KAF9734425.1"/>
    <property type="molecule type" value="Genomic_DNA"/>
</dbReference>
<reference evidence="2" key="1">
    <citation type="journal article" date="2020" name="Mol. Plant Microbe Interact.">
        <title>Genome Sequence of the Biocontrol Agent Coniothyrium minitans strain Conio (IMI 134523).</title>
        <authorList>
            <person name="Patel D."/>
            <person name="Shittu T.A."/>
            <person name="Baroncelli R."/>
            <person name="Muthumeenakshi S."/>
            <person name="Osborne T.H."/>
            <person name="Janganan T.K."/>
            <person name="Sreenivasaprasad S."/>
        </authorList>
    </citation>
    <scope>NUCLEOTIDE SEQUENCE</scope>
    <source>
        <strain evidence="2">Conio</strain>
    </source>
</reference>
<feature type="compositionally biased region" description="Pro residues" evidence="1">
    <location>
        <begin position="470"/>
        <end position="481"/>
    </location>
</feature>
<comment type="caution">
    <text evidence="2">The sequence shown here is derived from an EMBL/GenBank/DDBJ whole genome shotgun (WGS) entry which is preliminary data.</text>
</comment>